<organism evidence="4 5">
    <name type="scientific">Achromobacter deleyi</name>
    <dbReference type="NCBI Taxonomy" id="1353891"/>
    <lineage>
        <taxon>Bacteria</taxon>
        <taxon>Pseudomonadati</taxon>
        <taxon>Pseudomonadota</taxon>
        <taxon>Betaproteobacteria</taxon>
        <taxon>Burkholderiales</taxon>
        <taxon>Alcaligenaceae</taxon>
        <taxon>Achromobacter</taxon>
    </lineage>
</organism>
<name>A0A6S7ASC4_9BURK</name>
<evidence type="ECO:0000313" key="5">
    <source>
        <dbReference type="Proteomes" id="UP000494111"/>
    </source>
</evidence>
<dbReference type="Pfam" id="PF18883">
    <property type="entry name" value="AC_1"/>
    <property type="match status" value="1"/>
</dbReference>
<dbReference type="InterPro" id="IPR005546">
    <property type="entry name" value="Autotransporte_beta"/>
</dbReference>
<accession>A0A6S7ASC4</accession>
<dbReference type="InterPro" id="IPR036709">
    <property type="entry name" value="Autotransporte_beta_dom_sf"/>
</dbReference>
<dbReference type="InterPro" id="IPR011050">
    <property type="entry name" value="Pectin_lyase_fold/virulence"/>
</dbReference>
<reference evidence="4 5" key="1">
    <citation type="submission" date="2020-04" db="EMBL/GenBank/DDBJ databases">
        <authorList>
            <person name="De Canck E."/>
        </authorList>
    </citation>
    <scope>NUCLEOTIDE SEQUENCE [LARGE SCALE GENOMIC DNA]</scope>
    <source>
        <strain evidence="4 5">LMG 3458</strain>
    </source>
</reference>
<dbReference type="SMART" id="SM00869">
    <property type="entry name" value="Autotransporter"/>
    <property type="match status" value="1"/>
</dbReference>
<evidence type="ECO:0000256" key="1">
    <source>
        <dbReference type="SAM" id="MobiDB-lite"/>
    </source>
</evidence>
<feature type="signal peptide" evidence="2">
    <location>
        <begin position="1"/>
        <end position="24"/>
    </location>
</feature>
<dbReference type="NCBIfam" id="TIGR01414">
    <property type="entry name" value="autotrans_barl"/>
    <property type="match status" value="1"/>
</dbReference>
<proteinExistence type="predicted"/>
<dbReference type="RefSeq" id="WP_175195077.1">
    <property type="nucleotide sequence ID" value="NZ_CADIJO010000023.1"/>
</dbReference>
<dbReference type="SUPFAM" id="SSF51126">
    <property type="entry name" value="Pectin lyase-like"/>
    <property type="match status" value="1"/>
</dbReference>
<dbReference type="InterPro" id="IPR043990">
    <property type="entry name" value="AC_1"/>
</dbReference>
<evidence type="ECO:0000256" key="2">
    <source>
        <dbReference type="SAM" id="SignalP"/>
    </source>
</evidence>
<sequence length="1133" mass="115051">MRIALNPIMVGLLAATLPFVPAHAAERGQILVNDPAGNTHVTLDNGDTVTYGGDTGGAIDVTGAGNHVQGAGVTVTANEPSDPLRFRNRGVRARDGATVSLTGSTVKTLGQGQFSDALEAYGAGTLITVRDSDISTRGELSSGASATAGARIVLQGGSVTTTRTSSGLMADGAGSSIEATDVTILSEGGNSGTGALARLGGRITLNGGTVTASGSWGYGLATVGANAWITATNVVIQGADSGMGLEVRGGHVEIEGGSISGRDAVALAADGTGSGSASAYFKARNTTITATGRGRIALNINAPNAAADLEGVSLSSIEPNSMGVWLPSTGTVLVANRFDITAASSAVDNRRGHATLTNGTLKTLGMSAPALYLSRLDGGAAWIHATHVDIETLGYLSAGAQVSLEDPNSTDLADITLRDSRVSTQGTFAYGLSARGRYASLSAINSDIKTTGADATGLLVGDRADTLLDNSRLTVEGERSQGIWSSLDTAGAINTVVVRNGTQINTQDGVGLLASGADHTFLVSDSSITARTAGNADTGVLLHSRAAQVGTGVLESGQVTLDATRATLTGDVLADSGAVDVALKSGSVLNGALVQRGSGRVGNVTVDNASTWNMRASSTATTLANAGTVAFAAPAGGTGFKTLTVNQYAGGGTLVLNTWLGADASPTDKLVIDGGTASGNTALRILNAGGAGGETQVGIRVVETINGGTTAADAFHLDAGSTGYRASADTVSVNGYDYSLMRGGNGGAASDWYLASQFTGTSTITPSPDPTAPGNPVDPGNPAPPIAPPDFQPVRPAPLPGGKGVRNVSPESGAYLGNRLASARFMLHALHDRTPSYDGACASDSQACGSGRRLWSRVEGRQDSGLRLAQGRVAIDTDSRVMQLGGDLIHAPLGSQGSVYAGLMGGYGDARNTSTSTLTLPGGGAARVRARGKVSGYSLGAYGTFYQNDATRMGAYADTWLQAGRYANQLDSELGTARYHSTVLSASLEAGYAVAPFAPGSALGPVVVEPQAQLVYSRYRADTATLQGTRMNSGNDNAWNARVGVRLYPQAAPNAPAVRPFLEVNWLHGFGNASVNMGPNTLDATPSRNSLQLKLGAEGRVGRAVQVSGHVFGQAGNDNQRGYGGMLNLSYRW</sequence>
<dbReference type="PROSITE" id="PS51208">
    <property type="entry name" value="AUTOTRANSPORTER"/>
    <property type="match status" value="1"/>
</dbReference>
<protein>
    <recommendedName>
        <fullName evidence="3">Autotransporter domain-containing protein</fullName>
    </recommendedName>
</protein>
<dbReference type="EMBL" id="CADIJO010000023">
    <property type="protein sequence ID" value="CAB3732722.1"/>
    <property type="molecule type" value="Genomic_DNA"/>
</dbReference>
<dbReference type="Pfam" id="PF03797">
    <property type="entry name" value="Autotransporter"/>
    <property type="match status" value="1"/>
</dbReference>
<dbReference type="Gene3D" id="2.160.20.20">
    <property type="match status" value="1"/>
</dbReference>
<dbReference type="Gene3D" id="2.40.128.130">
    <property type="entry name" value="Autotransporter beta-domain"/>
    <property type="match status" value="1"/>
</dbReference>
<dbReference type="GO" id="GO:0019867">
    <property type="term" value="C:outer membrane"/>
    <property type="evidence" value="ECO:0007669"/>
    <property type="project" value="InterPro"/>
</dbReference>
<evidence type="ECO:0000313" key="4">
    <source>
        <dbReference type="EMBL" id="CAB3732722.1"/>
    </source>
</evidence>
<dbReference type="InterPro" id="IPR012332">
    <property type="entry name" value="Autotransporter_pectin_lyase_C"/>
</dbReference>
<feature type="domain" description="Autotransporter" evidence="3">
    <location>
        <begin position="847"/>
        <end position="1133"/>
    </location>
</feature>
<dbReference type="SUPFAM" id="SSF103515">
    <property type="entry name" value="Autotransporter"/>
    <property type="match status" value="1"/>
</dbReference>
<dbReference type="Proteomes" id="UP000494111">
    <property type="component" value="Unassembled WGS sequence"/>
</dbReference>
<evidence type="ECO:0000259" key="3">
    <source>
        <dbReference type="PROSITE" id="PS51208"/>
    </source>
</evidence>
<feature type="compositionally biased region" description="Pro residues" evidence="1">
    <location>
        <begin position="779"/>
        <end position="799"/>
    </location>
</feature>
<dbReference type="CDD" id="cd01344">
    <property type="entry name" value="PL2_Passenger_AT"/>
    <property type="match status" value="1"/>
</dbReference>
<gene>
    <name evidence="4" type="ORF">LMG3458_04989</name>
</gene>
<feature type="region of interest" description="Disordered" evidence="1">
    <location>
        <begin position="760"/>
        <end position="806"/>
    </location>
</feature>
<dbReference type="InterPro" id="IPR006315">
    <property type="entry name" value="OM_autotransptr_brl_dom"/>
</dbReference>
<feature type="chain" id="PRO_5028822818" description="Autotransporter domain-containing protein" evidence="2">
    <location>
        <begin position="25"/>
        <end position="1133"/>
    </location>
</feature>
<keyword evidence="2" id="KW-0732">Signal</keyword>
<dbReference type="AlphaFoldDB" id="A0A6S7ASC4"/>